<keyword evidence="2" id="KW-1185">Reference proteome</keyword>
<reference evidence="1" key="1">
    <citation type="journal article" date="2021" name="Open Biol.">
        <title>Shared evolutionary footprints suggest mitochondrial oxidative damage underlies multiple complex I losses in fungi.</title>
        <authorList>
            <person name="Schikora-Tamarit M.A."/>
            <person name="Marcet-Houben M."/>
            <person name="Nosek J."/>
            <person name="Gabaldon T."/>
        </authorList>
    </citation>
    <scope>NUCLEOTIDE SEQUENCE</scope>
    <source>
        <strain evidence="1">NCAIM Y.01608</strain>
    </source>
</reference>
<comment type="caution">
    <text evidence="1">The sequence shown here is derived from an EMBL/GenBank/DDBJ whole genome shotgun (WGS) entry which is preliminary data.</text>
</comment>
<dbReference type="AlphaFoldDB" id="A0A9P8NVH2"/>
<protein>
    <submittedName>
        <fullName evidence="1">Uncharacterized protein</fullName>
    </submittedName>
</protein>
<sequence>GNYASSFRWWDYTLDTEAGPEAKKSRETRWRLKQEAKLAKSMEKKSKTDSK</sequence>
<name>A0A9P8NVH2_9ASCO</name>
<evidence type="ECO:0000313" key="1">
    <source>
        <dbReference type="EMBL" id="KAH3660265.1"/>
    </source>
</evidence>
<reference evidence="1" key="2">
    <citation type="submission" date="2021-01" db="EMBL/GenBank/DDBJ databases">
        <authorList>
            <person name="Schikora-Tamarit M.A."/>
        </authorList>
    </citation>
    <scope>NUCLEOTIDE SEQUENCE</scope>
    <source>
        <strain evidence="1">NCAIM Y.01608</strain>
    </source>
</reference>
<organism evidence="1 2">
    <name type="scientific">Ogataea polymorpha</name>
    <dbReference type="NCBI Taxonomy" id="460523"/>
    <lineage>
        <taxon>Eukaryota</taxon>
        <taxon>Fungi</taxon>
        <taxon>Dikarya</taxon>
        <taxon>Ascomycota</taxon>
        <taxon>Saccharomycotina</taxon>
        <taxon>Pichiomycetes</taxon>
        <taxon>Pichiales</taxon>
        <taxon>Pichiaceae</taxon>
        <taxon>Ogataea</taxon>
    </lineage>
</organism>
<proteinExistence type="predicted"/>
<dbReference type="EMBL" id="JAEUBD010001500">
    <property type="protein sequence ID" value="KAH3660265.1"/>
    <property type="molecule type" value="Genomic_DNA"/>
</dbReference>
<evidence type="ECO:0000313" key="2">
    <source>
        <dbReference type="Proteomes" id="UP000788993"/>
    </source>
</evidence>
<accession>A0A9P8NVH2</accession>
<dbReference type="Proteomes" id="UP000788993">
    <property type="component" value="Unassembled WGS sequence"/>
</dbReference>
<feature type="non-terminal residue" evidence="1">
    <location>
        <position position="1"/>
    </location>
</feature>
<gene>
    <name evidence="1" type="ORF">OGATHE_005502</name>
</gene>